<dbReference type="EMBL" id="CM042010">
    <property type="protein sequence ID" value="KAI3778818.1"/>
    <property type="molecule type" value="Genomic_DNA"/>
</dbReference>
<evidence type="ECO:0000313" key="2">
    <source>
        <dbReference type="Proteomes" id="UP001055811"/>
    </source>
</evidence>
<comment type="caution">
    <text evidence="1">The sequence shown here is derived from an EMBL/GenBank/DDBJ whole genome shotgun (WGS) entry which is preliminary data.</text>
</comment>
<protein>
    <submittedName>
        <fullName evidence="1">Uncharacterized protein</fullName>
    </submittedName>
</protein>
<organism evidence="1 2">
    <name type="scientific">Cichorium intybus</name>
    <name type="common">Chicory</name>
    <dbReference type="NCBI Taxonomy" id="13427"/>
    <lineage>
        <taxon>Eukaryota</taxon>
        <taxon>Viridiplantae</taxon>
        <taxon>Streptophyta</taxon>
        <taxon>Embryophyta</taxon>
        <taxon>Tracheophyta</taxon>
        <taxon>Spermatophyta</taxon>
        <taxon>Magnoliopsida</taxon>
        <taxon>eudicotyledons</taxon>
        <taxon>Gunneridae</taxon>
        <taxon>Pentapetalae</taxon>
        <taxon>asterids</taxon>
        <taxon>campanulids</taxon>
        <taxon>Asterales</taxon>
        <taxon>Asteraceae</taxon>
        <taxon>Cichorioideae</taxon>
        <taxon>Cichorieae</taxon>
        <taxon>Cichoriinae</taxon>
        <taxon>Cichorium</taxon>
    </lineage>
</organism>
<reference evidence="1 2" key="2">
    <citation type="journal article" date="2022" name="Mol. Ecol. Resour.">
        <title>The genomes of chicory, endive, great burdock and yacon provide insights into Asteraceae paleo-polyploidization history and plant inulin production.</title>
        <authorList>
            <person name="Fan W."/>
            <person name="Wang S."/>
            <person name="Wang H."/>
            <person name="Wang A."/>
            <person name="Jiang F."/>
            <person name="Liu H."/>
            <person name="Zhao H."/>
            <person name="Xu D."/>
            <person name="Zhang Y."/>
        </authorList>
    </citation>
    <scope>NUCLEOTIDE SEQUENCE [LARGE SCALE GENOMIC DNA]</scope>
    <source>
        <strain evidence="2">cv. Punajuju</strain>
        <tissue evidence="1">Leaves</tissue>
    </source>
</reference>
<evidence type="ECO:0000313" key="1">
    <source>
        <dbReference type="EMBL" id="KAI3778818.1"/>
    </source>
</evidence>
<name>A0ACB9G6Y6_CICIN</name>
<reference evidence="2" key="1">
    <citation type="journal article" date="2022" name="Mol. Ecol. Resour.">
        <title>The genomes of chicory, endive, great burdock and yacon provide insights into Asteraceae palaeo-polyploidization history and plant inulin production.</title>
        <authorList>
            <person name="Fan W."/>
            <person name="Wang S."/>
            <person name="Wang H."/>
            <person name="Wang A."/>
            <person name="Jiang F."/>
            <person name="Liu H."/>
            <person name="Zhao H."/>
            <person name="Xu D."/>
            <person name="Zhang Y."/>
        </authorList>
    </citation>
    <scope>NUCLEOTIDE SEQUENCE [LARGE SCALE GENOMIC DNA]</scope>
    <source>
        <strain evidence="2">cv. Punajuju</strain>
    </source>
</reference>
<gene>
    <name evidence="1" type="ORF">L2E82_08203</name>
</gene>
<sequence length="116" mass="13070">MEKNHFLNASSSADKFDFLKSFPCTLNLTYKSGKHSPHRWRFSKLFNFLKLYLLRRLNMGYTKGLFSGITTAGEPIVKKLAAVSVFGVLPGAMIASLIYSPPDFIYNRSNSPKSTK</sequence>
<accession>A0ACB9G6Y6</accession>
<dbReference type="Proteomes" id="UP001055811">
    <property type="component" value="Linkage Group LG02"/>
</dbReference>
<proteinExistence type="predicted"/>
<keyword evidence="2" id="KW-1185">Reference proteome</keyword>